<evidence type="ECO:0000313" key="8">
    <source>
        <dbReference type="EMBL" id="KAL0633999.1"/>
    </source>
</evidence>
<evidence type="ECO:0000259" key="7">
    <source>
        <dbReference type="PROSITE" id="PS50192"/>
    </source>
</evidence>
<evidence type="ECO:0000256" key="4">
    <source>
        <dbReference type="ARBA" id="ARBA00022989"/>
    </source>
</evidence>
<keyword evidence="5 6" id="KW-0472">Membrane</keyword>
<evidence type="ECO:0000256" key="3">
    <source>
        <dbReference type="ARBA" id="ARBA00022692"/>
    </source>
</evidence>
<evidence type="ECO:0000256" key="6">
    <source>
        <dbReference type="SAM" id="Phobius"/>
    </source>
</evidence>
<reference evidence="8 9" key="1">
    <citation type="submission" date="2024-02" db="EMBL/GenBank/DDBJ databases">
        <title>Discinaceae phylogenomics.</title>
        <authorList>
            <person name="Dirks A.C."/>
            <person name="James T.Y."/>
        </authorList>
    </citation>
    <scope>NUCLEOTIDE SEQUENCE [LARGE SCALE GENOMIC DNA]</scope>
    <source>
        <strain evidence="8 9">ACD0624</strain>
    </source>
</reference>
<organism evidence="8 9">
    <name type="scientific">Discina gigas</name>
    <dbReference type="NCBI Taxonomy" id="1032678"/>
    <lineage>
        <taxon>Eukaryota</taxon>
        <taxon>Fungi</taxon>
        <taxon>Dikarya</taxon>
        <taxon>Ascomycota</taxon>
        <taxon>Pezizomycotina</taxon>
        <taxon>Pezizomycetes</taxon>
        <taxon>Pezizales</taxon>
        <taxon>Discinaceae</taxon>
        <taxon>Discina</taxon>
    </lineage>
</organism>
<keyword evidence="3 6" id="KW-0812">Transmembrane</keyword>
<dbReference type="PROSITE" id="PS50192">
    <property type="entry name" value="T_SNARE"/>
    <property type="match status" value="1"/>
</dbReference>
<gene>
    <name evidence="8" type="ORF">Q9L58_007100</name>
</gene>
<accession>A0ABR3GDF5</accession>
<proteinExistence type="predicted"/>
<dbReference type="CDD" id="cd15859">
    <property type="entry name" value="SNARE_SYN8"/>
    <property type="match status" value="1"/>
</dbReference>
<dbReference type="Gene3D" id="1.20.5.110">
    <property type="match status" value="1"/>
</dbReference>
<comment type="subcellular location">
    <subcellularLocation>
        <location evidence="1">Membrane</location>
        <topology evidence="1">Single-pass membrane protein</topology>
    </subcellularLocation>
</comment>
<evidence type="ECO:0000313" key="9">
    <source>
        <dbReference type="Proteomes" id="UP001447188"/>
    </source>
</evidence>
<dbReference type="PANTHER" id="PTHR12791">
    <property type="entry name" value="GOLGI SNARE BET1-RELATED"/>
    <property type="match status" value="1"/>
</dbReference>
<evidence type="ECO:0000256" key="5">
    <source>
        <dbReference type="ARBA" id="ARBA00023136"/>
    </source>
</evidence>
<dbReference type="SMART" id="SM00397">
    <property type="entry name" value="t_SNARE"/>
    <property type="match status" value="1"/>
</dbReference>
<protein>
    <recommendedName>
        <fullName evidence="7">t-SNARE coiled-coil homology domain-containing protein</fullName>
    </recommendedName>
</protein>
<dbReference type="Proteomes" id="UP001447188">
    <property type="component" value="Unassembled WGS sequence"/>
</dbReference>
<dbReference type="SUPFAM" id="SSF58038">
    <property type="entry name" value="SNARE fusion complex"/>
    <property type="match status" value="1"/>
</dbReference>
<keyword evidence="2" id="KW-0813">Transport</keyword>
<evidence type="ECO:0000256" key="1">
    <source>
        <dbReference type="ARBA" id="ARBA00004167"/>
    </source>
</evidence>
<sequence length="284" mass="32147">MASTTADRLGLLHEHVRLSLLERKRAQSLKLEPDSRNTHEITRSLDTLLAGIEQLEKEQKQFEEGGDLSSQALREREDILIRLRSQYDDLHSQFTTPSTPPPGLTLSSSSSSVLGFLHPNVPSRRTEIDDSEAREALMGLRETPSALRGNKGNKTVRFSDTLVNTDELDNHQVLQLHRRVMDEQDQSLDRLSQSIRNQRELSIQIGDELESHVQLLGDVDDVVDRHQERLDGAKKRLGNVAKTAKDHVSLVVIAVLIIILVLLIVILKWYDYPIPSFLFILTNC</sequence>
<feature type="transmembrane region" description="Helical" evidence="6">
    <location>
        <begin position="248"/>
        <end position="270"/>
    </location>
</feature>
<keyword evidence="9" id="KW-1185">Reference proteome</keyword>
<name>A0ABR3GDF5_9PEZI</name>
<feature type="domain" description="T-SNARE coiled-coil homology" evidence="7">
    <location>
        <begin position="178"/>
        <end position="240"/>
    </location>
</feature>
<dbReference type="EMBL" id="JBBBZM010000107">
    <property type="protein sequence ID" value="KAL0633999.1"/>
    <property type="molecule type" value="Genomic_DNA"/>
</dbReference>
<dbReference type="InterPro" id="IPR000727">
    <property type="entry name" value="T_SNARE_dom"/>
</dbReference>
<comment type="caution">
    <text evidence="8">The sequence shown here is derived from an EMBL/GenBank/DDBJ whole genome shotgun (WGS) entry which is preliminary data.</text>
</comment>
<keyword evidence="4 6" id="KW-1133">Transmembrane helix</keyword>
<evidence type="ECO:0000256" key="2">
    <source>
        <dbReference type="ARBA" id="ARBA00022448"/>
    </source>
</evidence>